<comment type="caution">
    <text evidence="1">The sequence shown here is derived from an EMBL/GenBank/DDBJ whole genome shotgun (WGS) entry which is preliminary data.</text>
</comment>
<gene>
    <name evidence="1" type="ORF">PUN28_015688</name>
</gene>
<dbReference type="Proteomes" id="UP001430953">
    <property type="component" value="Unassembled WGS sequence"/>
</dbReference>
<dbReference type="AlphaFoldDB" id="A0AAW2EYN1"/>
<evidence type="ECO:0000313" key="2">
    <source>
        <dbReference type="Proteomes" id="UP001430953"/>
    </source>
</evidence>
<proteinExistence type="predicted"/>
<protein>
    <submittedName>
        <fullName evidence="1">Uncharacterized protein</fullName>
    </submittedName>
</protein>
<evidence type="ECO:0000313" key="1">
    <source>
        <dbReference type="EMBL" id="KAL0107311.1"/>
    </source>
</evidence>
<name>A0AAW2EYN1_9HYME</name>
<keyword evidence="2" id="KW-1185">Reference proteome</keyword>
<reference evidence="1 2" key="1">
    <citation type="submission" date="2023-03" db="EMBL/GenBank/DDBJ databases">
        <title>High recombination rates correlate with genetic variation in Cardiocondyla obscurior ants.</title>
        <authorList>
            <person name="Errbii M."/>
        </authorList>
    </citation>
    <scope>NUCLEOTIDE SEQUENCE [LARGE SCALE GENOMIC DNA]</scope>
    <source>
        <strain evidence="1">Alpha-2009</strain>
        <tissue evidence="1">Whole body</tissue>
    </source>
</reference>
<accession>A0AAW2EYN1</accession>
<dbReference type="EMBL" id="JADYXP020000017">
    <property type="protein sequence ID" value="KAL0107311.1"/>
    <property type="molecule type" value="Genomic_DNA"/>
</dbReference>
<sequence>MIVLLENVLIFDLAFQTIELILIPSHYLTQQNIFLTRNSLPHRSNGNKINMFDSAIHFLSVSPSCGLWQRGRTPGLRRNEAAQDARFALQRAAPVHQSRIN</sequence>
<organism evidence="1 2">
    <name type="scientific">Cardiocondyla obscurior</name>
    <dbReference type="NCBI Taxonomy" id="286306"/>
    <lineage>
        <taxon>Eukaryota</taxon>
        <taxon>Metazoa</taxon>
        <taxon>Ecdysozoa</taxon>
        <taxon>Arthropoda</taxon>
        <taxon>Hexapoda</taxon>
        <taxon>Insecta</taxon>
        <taxon>Pterygota</taxon>
        <taxon>Neoptera</taxon>
        <taxon>Endopterygota</taxon>
        <taxon>Hymenoptera</taxon>
        <taxon>Apocrita</taxon>
        <taxon>Aculeata</taxon>
        <taxon>Formicoidea</taxon>
        <taxon>Formicidae</taxon>
        <taxon>Myrmicinae</taxon>
        <taxon>Cardiocondyla</taxon>
    </lineage>
</organism>